<dbReference type="AlphaFoldDB" id="A0A3B0FUM0"/>
<sequence>MAAAAILALLAGAGCAPDGKAPADAAQSFHRALAASDWASACSMLLEDTRQKAAQEQHSSCEDRLQNLQLEDVEAVTGTETYGRNAMVVFDNDTVFLTAARGGWKITAAGCTPEGEAPYTCEVGGK</sequence>
<evidence type="ECO:0000313" key="1">
    <source>
        <dbReference type="EMBL" id="RKO25372.1"/>
    </source>
</evidence>
<reference evidence="2" key="2">
    <citation type="submission" date="2018-10" db="EMBL/GenBank/DDBJ databases">
        <authorList>
            <person name="Wang Y."/>
            <person name="Wang J."/>
            <person name="Yang X."/>
            <person name="Wang Z."/>
            <person name="Huang Y."/>
        </authorList>
    </citation>
    <scope>NUCLEOTIDE SEQUENCE [LARGE SCALE GENOMIC DNA]</scope>
    <source>
        <strain evidence="2">J015</strain>
    </source>
</reference>
<gene>
    <name evidence="1" type="ORF">D7Z96_06075</name>
</gene>
<protein>
    <submittedName>
        <fullName evidence="1">Uncharacterized protein</fullName>
    </submittedName>
</protein>
<organism evidence="1 2">
    <name type="scientific">Pseudarthrobacter phenanthrenivorans</name>
    <name type="common">Arthrobacter phenanthrenivorans</name>
    <dbReference type="NCBI Taxonomy" id="361575"/>
    <lineage>
        <taxon>Bacteria</taxon>
        <taxon>Bacillati</taxon>
        <taxon>Actinomycetota</taxon>
        <taxon>Actinomycetes</taxon>
        <taxon>Micrococcales</taxon>
        <taxon>Micrococcaceae</taxon>
        <taxon>Pseudarthrobacter</taxon>
    </lineage>
</organism>
<evidence type="ECO:0000313" key="2">
    <source>
        <dbReference type="Proteomes" id="UP000273159"/>
    </source>
</evidence>
<comment type="caution">
    <text evidence="1">The sequence shown here is derived from an EMBL/GenBank/DDBJ whole genome shotgun (WGS) entry which is preliminary data.</text>
</comment>
<accession>A0A3B0FUM0</accession>
<proteinExistence type="predicted"/>
<name>A0A3B0FUM0_PSEPS</name>
<dbReference type="EMBL" id="RBNH01000004">
    <property type="protein sequence ID" value="RKO25372.1"/>
    <property type="molecule type" value="Genomic_DNA"/>
</dbReference>
<dbReference type="Proteomes" id="UP000273159">
    <property type="component" value="Unassembled WGS sequence"/>
</dbReference>
<reference evidence="1 2" key="1">
    <citation type="submission" date="2018-10" db="EMBL/GenBank/DDBJ databases">
        <title>Genome-guide identification and characterization of bacteria that degrade polycyclic aromatic hydrocarbons and resist hexavalent chromium simultaneously.</title>
        <authorList>
            <person name="Feng H."/>
        </authorList>
    </citation>
    <scope>NUCLEOTIDE SEQUENCE [LARGE SCALE GENOMIC DNA]</scope>
    <source>
        <strain evidence="1 2">J015</strain>
    </source>
</reference>